<evidence type="ECO:0000313" key="5">
    <source>
        <dbReference type="EMBL" id="KAL1412018.1"/>
    </source>
</evidence>
<keyword evidence="4" id="KW-0813">Transport</keyword>
<dbReference type="InterPro" id="IPR007274">
    <property type="entry name" value="Cop_transporter"/>
</dbReference>
<keyword evidence="4" id="KW-0186">Copper</keyword>
<evidence type="ECO:0000256" key="4">
    <source>
        <dbReference type="RuleBase" id="RU367022"/>
    </source>
</evidence>
<dbReference type="EMBL" id="JBBXJM010000002">
    <property type="protein sequence ID" value="KAL1412018.1"/>
    <property type="molecule type" value="Genomic_DNA"/>
</dbReference>
<evidence type="ECO:0000313" key="6">
    <source>
        <dbReference type="Proteomes" id="UP001565368"/>
    </source>
</evidence>
<sequence>MDHGGHGGHGGGGGGSTAPKCSMNMLWNNQVADTCVVFRSWHIAGWAGMAVSCLAIVAISVGYAALLAHTRAYERSVAAALANAGAGTPPASSSRYAAVDTAPRGDQVFKLPKYARVRRAALYAVSVAIAYWLMLVAMTYNTYLFSAIVVGAGIGHYIYEDEIDLGSLLGGKGLACH</sequence>
<organism evidence="5 6">
    <name type="scientific">Vanrija albida</name>
    <dbReference type="NCBI Taxonomy" id="181172"/>
    <lineage>
        <taxon>Eukaryota</taxon>
        <taxon>Fungi</taxon>
        <taxon>Dikarya</taxon>
        <taxon>Basidiomycota</taxon>
        <taxon>Agaricomycotina</taxon>
        <taxon>Tremellomycetes</taxon>
        <taxon>Trichosporonales</taxon>
        <taxon>Trichosporonaceae</taxon>
        <taxon>Vanrija</taxon>
    </lineage>
</organism>
<keyword evidence="1 4" id="KW-0812">Transmembrane</keyword>
<keyword evidence="2 4" id="KW-1133">Transmembrane helix</keyword>
<name>A0ABR3QBE4_9TREE</name>
<evidence type="ECO:0000256" key="1">
    <source>
        <dbReference type="ARBA" id="ARBA00022692"/>
    </source>
</evidence>
<accession>A0ABR3QBE4</accession>
<dbReference type="Pfam" id="PF04145">
    <property type="entry name" value="Ctr"/>
    <property type="match status" value="1"/>
</dbReference>
<keyword evidence="4" id="KW-0406">Ion transport</keyword>
<keyword evidence="3 4" id="KW-0472">Membrane</keyword>
<dbReference type="PANTHER" id="PTHR12483:SF115">
    <property type="entry name" value="COPPER TRANSPORT PROTEIN"/>
    <property type="match status" value="1"/>
</dbReference>
<feature type="transmembrane region" description="Helical" evidence="4">
    <location>
        <begin position="43"/>
        <end position="66"/>
    </location>
</feature>
<protein>
    <recommendedName>
        <fullName evidence="4">Copper transport protein</fullName>
    </recommendedName>
</protein>
<dbReference type="RefSeq" id="XP_069211962.1">
    <property type="nucleotide sequence ID" value="XM_069351576.1"/>
</dbReference>
<gene>
    <name evidence="5" type="primary">CTR2</name>
    <name evidence="5" type="ORF">Q8F55_003015</name>
</gene>
<reference evidence="5 6" key="1">
    <citation type="submission" date="2023-08" db="EMBL/GenBank/DDBJ databases">
        <title>Annotated Genome Sequence of Vanrija albida AlHP1.</title>
        <authorList>
            <person name="Herzog R."/>
        </authorList>
    </citation>
    <scope>NUCLEOTIDE SEQUENCE [LARGE SCALE GENOMIC DNA]</scope>
    <source>
        <strain evidence="5 6">AlHP1</strain>
    </source>
</reference>
<comment type="similarity">
    <text evidence="4">Belongs to the copper transporter (Ctr) (TC 1.A.56) family. SLC31A subfamily.</text>
</comment>
<dbReference type="GeneID" id="95984058"/>
<evidence type="ECO:0000256" key="2">
    <source>
        <dbReference type="ARBA" id="ARBA00022989"/>
    </source>
</evidence>
<keyword evidence="6" id="KW-1185">Reference proteome</keyword>
<comment type="subcellular location">
    <subcellularLocation>
        <location evidence="4">Membrane</location>
        <topology evidence="4">Multi-pass membrane protein</topology>
    </subcellularLocation>
</comment>
<feature type="transmembrane region" description="Helical" evidence="4">
    <location>
        <begin position="120"/>
        <end position="137"/>
    </location>
</feature>
<comment type="caution">
    <text evidence="5">The sequence shown here is derived from an EMBL/GenBank/DDBJ whole genome shotgun (WGS) entry which is preliminary data.</text>
</comment>
<keyword evidence="4" id="KW-0187">Copper transport</keyword>
<dbReference type="PANTHER" id="PTHR12483">
    <property type="entry name" value="SOLUTE CARRIER FAMILY 31 COPPER TRANSPORTERS"/>
    <property type="match status" value="1"/>
</dbReference>
<dbReference type="Proteomes" id="UP001565368">
    <property type="component" value="Unassembled WGS sequence"/>
</dbReference>
<proteinExistence type="inferred from homology"/>
<evidence type="ECO:0000256" key="3">
    <source>
        <dbReference type="ARBA" id="ARBA00023136"/>
    </source>
</evidence>